<feature type="region of interest" description="Disordered" evidence="1">
    <location>
        <begin position="300"/>
        <end position="449"/>
    </location>
</feature>
<name>R7WBI8_AEGTA</name>
<reference evidence="2" key="1">
    <citation type="submission" date="2015-06" db="UniProtKB">
        <authorList>
            <consortium name="EnsemblPlants"/>
        </authorList>
    </citation>
    <scope>IDENTIFICATION</scope>
</reference>
<dbReference type="EnsemblPlants" id="EMT19892">
    <property type="protein sequence ID" value="EMT19892"/>
    <property type="gene ID" value="F775_06583"/>
</dbReference>
<accession>R7WBI8</accession>
<organism evidence="2">
    <name type="scientific">Aegilops tauschii</name>
    <name type="common">Tausch's goatgrass</name>
    <name type="synonym">Aegilops squarrosa</name>
    <dbReference type="NCBI Taxonomy" id="37682"/>
    <lineage>
        <taxon>Eukaryota</taxon>
        <taxon>Viridiplantae</taxon>
        <taxon>Streptophyta</taxon>
        <taxon>Embryophyta</taxon>
        <taxon>Tracheophyta</taxon>
        <taxon>Spermatophyta</taxon>
        <taxon>Magnoliopsida</taxon>
        <taxon>Liliopsida</taxon>
        <taxon>Poales</taxon>
        <taxon>Poaceae</taxon>
        <taxon>BOP clade</taxon>
        <taxon>Pooideae</taxon>
        <taxon>Triticodae</taxon>
        <taxon>Triticeae</taxon>
        <taxon>Triticinae</taxon>
        <taxon>Aegilops</taxon>
    </lineage>
</organism>
<feature type="compositionally biased region" description="Basic and acidic residues" evidence="1">
    <location>
        <begin position="439"/>
        <end position="449"/>
    </location>
</feature>
<sequence>MPHQTIADSIILSHFCFLTREGTCITKPRTKKPEDAEDWSWEERLFYGCNIFPGVLDQGTAGLGLCSFTSITSAGQMELNAAVAKKTGQNCMIKLDWESLVTRFLQLNGLKAEDGKLERQKLQEIIFNDEVGYNTPEGAAWCFKHMGIKADIHKDGDNIGTLNVSLHDYRRYEQMDAQEVREHIENGRAIKVRILAGTEFDSLEDDEIYCWLPEIDEDTGKLVEDPDPHAIVLLGNGNAGPSLRNEQYHPFLNSHGKKYAKGGVGCIFFKGLFGPYYLLEMKTEPKLSYGGMSQLPAPPFRTYVPTPPPPGSPASPPCPSAFTTLPAHGRFPAPSRPGAPSTQHTPRYLPPWHPSRSSCLPGPVSGHSLTPPRGRYSMDVPTPPPHDRSASQSHLAAFTPPPPHGRFPAPRRPDAPSTQRATAPHSPPPARGEWPTAPRGRDTIDKKRW</sequence>
<evidence type="ECO:0008006" key="3">
    <source>
        <dbReference type="Google" id="ProtNLM"/>
    </source>
</evidence>
<evidence type="ECO:0000256" key="1">
    <source>
        <dbReference type="SAM" id="MobiDB-lite"/>
    </source>
</evidence>
<evidence type="ECO:0000313" key="2">
    <source>
        <dbReference type="EnsemblPlants" id="EMT19892"/>
    </source>
</evidence>
<protein>
    <recommendedName>
        <fullName evidence="3">Peptidase C1A papain C-terminal domain-containing protein</fullName>
    </recommendedName>
</protein>
<dbReference type="AlphaFoldDB" id="R7WBI8"/>
<proteinExistence type="predicted"/>
<feature type="compositionally biased region" description="Pro residues" evidence="1">
    <location>
        <begin position="305"/>
        <end position="319"/>
    </location>
</feature>